<dbReference type="Pfam" id="PF06743">
    <property type="entry name" value="FAST_1"/>
    <property type="match status" value="1"/>
</dbReference>
<evidence type="ECO:0000313" key="5">
    <source>
        <dbReference type="RefSeq" id="XP_029030370.1"/>
    </source>
</evidence>
<dbReference type="PROSITE" id="PS51286">
    <property type="entry name" value="RAP"/>
    <property type="match status" value="1"/>
</dbReference>
<dbReference type="PANTHER" id="PTHR21228">
    <property type="entry name" value="FAST LEU-RICH DOMAIN-CONTAINING"/>
    <property type="match status" value="1"/>
</dbReference>
<evidence type="ECO:0000256" key="1">
    <source>
        <dbReference type="ARBA" id="ARBA00004173"/>
    </source>
</evidence>
<dbReference type="InParanoid" id="A0A6P7PSN4"/>
<dbReference type="GO" id="GO:0035770">
    <property type="term" value="C:ribonucleoprotein granule"/>
    <property type="evidence" value="ECO:0007669"/>
    <property type="project" value="TreeGrafter"/>
</dbReference>
<dbReference type="GO" id="GO:0003723">
    <property type="term" value="F:RNA binding"/>
    <property type="evidence" value="ECO:0007669"/>
    <property type="project" value="TreeGrafter"/>
</dbReference>
<evidence type="ECO:0000259" key="3">
    <source>
        <dbReference type="PROSITE" id="PS51286"/>
    </source>
</evidence>
<keyword evidence="2" id="KW-0496">Mitochondrion</keyword>
<dbReference type="InterPro" id="IPR050870">
    <property type="entry name" value="FAST_kinase"/>
</dbReference>
<dbReference type="Proteomes" id="UP000515150">
    <property type="component" value="Chromosome 2"/>
</dbReference>
<protein>
    <submittedName>
        <fullName evidence="5">FAST kinase domain-containing protein 2, mitochondrial-like</fullName>
    </submittedName>
</protein>
<dbReference type="InterPro" id="IPR013584">
    <property type="entry name" value="RAP"/>
</dbReference>
<organism evidence="4 5">
    <name type="scientific">Betta splendens</name>
    <name type="common">Siamese fighting fish</name>
    <dbReference type="NCBI Taxonomy" id="158456"/>
    <lineage>
        <taxon>Eukaryota</taxon>
        <taxon>Metazoa</taxon>
        <taxon>Chordata</taxon>
        <taxon>Craniata</taxon>
        <taxon>Vertebrata</taxon>
        <taxon>Euteleostomi</taxon>
        <taxon>Actinopterygii</taxon>
        <taxon>Neopterygii</taxon>
        <taxon>Teleostei</taxon>
        <taxon>Neoteleostei</taxon>
        <taxon>Acanthomorphata</taxon>
        <taxon>Anabantaria</taxon>
        <taxon>Anabantiformes</taxon>
        <taxon>Anabantoidei</taxon>
        <taxon>Osphronemidae</taxon>
        <taxon>Betta</taxon>
    </lineage>
</organism>
<dbReference type="PANTHER" id="PTHR21228:SF1">
    <property type="entry name" value="FAST KINASE DOMAIN-CONTAINING PROTEIN 2, MITOCHONDRIAL"/>
    <property type="match status" value="1"/>
</dbReference>
<comment type="subcellular location">
    <subcellularLocation>
        <location evidence="1">Mitochondrion</location>
    </subcellularLocation>
</comment>
<sequence>MSVWVAEEAMRCALRFCSRKFLWQSRFPVKPAATQNSSSLCKRLTHTWDIGRSHSCLAISLASSVQFYSQGRIHNDEVKEKDLSSAPAESSLFSSTISGQTPRQSPFVAELQKCCSPSDVLDLTCKYAPTIKQISSCLNHMWSTSKKMSDEQLRYERQLMFEHPAFETLLQKAMKSAWLMDNDCLVHSLLSMVNLGVPQQSRVVQTLLQTCQEKMNNFDEKSLSILATCLEKMNDSPSVGALKHGTRLIVEARLPGIQSVLALQTMMRLLGKDVPLDLKKKLERKALSMTGQFSLPNTQYMISTMATMGFYSRPLLEVCSKTITENLQWIPFNILYKVLQSCKELHYRDLNMLTGVSNYIASTLDVWTNKQLLFLLSMFEKFLFCPTALMDAFAEKVVSDPNVLTFKHLLCVLRVYSSLNYDLHHRRETFLDSVSQVLDSYLHKLSAFELLKSVYFLCLLGHFPSAPLEKLLQSSTVEQINSSASKSRNNQQRMLRTVDLCLHLDLCQPLTVPSLGNTESSIPSVNPQLSQGLQTVLGEQADTMLQEMVMVEDFYLIDAVITKPVPNQSDASRCAEKELSPAESSQRIAIVCAPPSGFCYGTSKPRGPLAVKIRHLKILGYTPVLITEQDLRSEEHRTKFLRGLIFPEQHRSNTEGRDPTHELGS</sequence>
<accession>A0A6P7PSN4</accession>
<dbReference type="InterPro" id="IPR010622">
    <property type="entry name" value="FAST_Leu-rich"/>
</dbReference>
<dbReference type="GO" id="GO:0044528">
    <property type="term" value="P:regulation of mitochondrial mRNA stability"/>
    <property type="evidence" value="ECO:0007669"/>
    <property type="project" value="InterPro"/>
</dbReference>
<feature type="domain" description="RAP" evidence="3">
    <location>
        <begin position="588"/>
        <end position="643"/>
    </location>
</feature>
<evidence type="ECO:0000256" key="2">
    <source>
        <dbReference type="ARBA" id="ARBA00023128"/>
    </source>
</evidence>
<dbReference type="GO" id="GO:0000963">
    <property type="term" value="P:mitochondrial RNA processing"/>
    <property type="evidence" value="ECO:0007669"/>
    <property type="project" value="TreeGrafter"/>
</dbReference>
<dbReference type="RefSeq" id="XP_029030370.1">
    <property type="nucleotide sequence ID" value="XM_029174537.3"/>
</dbReference>
<dbReference type="KEGG" id="bspl:114869972"/>
<dbReference type="GO" id="GO:0005759">
    <property type="term" value="C:mitochondrial matrix"/>
    <property type="evidence" value="ECO:0007669"/>
    <property type="project" value="TreeGrafter"/>
</dbReference>
<name>A0A6P7PSN4_BETSP</name>
<dbReference type="AlphaFoldDB" id="A0A6P7PSN4"/>
<gene>
    <name evidence="5" type="primary">LOC114869972</name>
</gene>
<evidence type="ECO:0000313" key="4">
    <source>
        <dbReference type="Proteomes" id="UP000515150"/>
    </source>
</evidence>
<dbReference type="GeneID" id="114869972"/>
<reference evidence="5" key="1">
    <citation type="submission" date="2025-08" db="UniProtKB">
        <authorList>
            <consortium name="RefSeq"/>
        </authorList>
    </citation>
    <scope>IDENTIFICATION</scope>
</reference>
<dbReference type="OrthoDB" id="9369505at2759"/>
<keyword evidence="4" id="KW-1185">Reference proteome</keyword>
<dbReference type="SMART" id="SM00952">
    <property type="entry name" value="RAP"/>
    <property type="match status" value="1"/>
</dbReference>
<proteinExistence type="predicted"/>